<dbReference type="InterPro" id="IPR008334">
    <property type="entry name" value="5'-Nucleotdase_C"/>
</dbReference>
<name>A0A5C7BB46_9FLAO</name>
<feature type="domain" description="5'-Nucleotidase C-terminal" evidence="1">
    <location>
        <begin position="73"/>
        <end position="214"/>
    </location>
</feature>
<gene>
    <name evidence="2" type="ORF">ES692_09195</name>
</gene>
<dbReference type="InterPro" id="IPR036907">
    <property type="entry name" value="5'-Nucleotdase_C_sf"/>
</dbReference>
<comment type="caution">
    <text evidence="2">The sequence shown here is derived from an EMBL/GenBank/DDBJ whole genome shotgun (WGS) entry which is preliminary data.</text>
</comment>
<dbReference type="OrthoDB" id="4762412at2"/>
<dbReference type="GO" id="GO:0016787">
    <property type="term" value="F:hydrolase activity"/>
    <property type="evidence" value="ECO:0007669"/>
    <property type="project" value="InterPro"/>
</dbReference>
<dbReference type="AlphaFoldDB" id="A0A5C7BB46"/>
<dbReference type="Gene3D" id="3.90.780.10">
    <property type="entry name" value="5'-Nucleotidase, C-terminal domain"/>
    <property type="match status" value="1"/>
</dbReference>
<dbReference type="PROSITE" id="PS51257">
    <property type="entry name" value="PROKAR_LIPOPROTEIN"/>
    <property type="match status" value="1"/>
</dbReference>
<dbReference type="PRINTS" id="PR01607">
    <property type="entry name" value="APYRASEFAMLY"/>
</dbReference>
<keyword evidence="3" id="KW-1185">Reference proteome</keyword>
<dbReference type="GO" id="GO:0030288">
    <property type="term" value="C:outer membrane-bounded periplasmic space"/>
    <property type="evidence" value="ECO:0007669"/>
    <property type="project" value="TreeGrafter"/>
</dbReference>
<dbReference type="PANTHER" id="PTHR11575:SF24">
    <property type="entry name" value="5'-NUCLEOTIDASE"/>
    <property type="match status" value="1"/>
</dbReference>
<dbReference type="InterPro" id="IPR006179">
    <property type="entry name" value="5_nucleotidase/apyrase"/>
</dbReference>
<organism evidence="2 3">
    <name type="scientific">Psychroserpens burtonensis</name>
    <dbReference type="NCBI Taxonomy" id="49278"/>
    <lineage>
        <taxon>Bacteria</taxon>
        <taxon>Pseudomonadati</taxon>
        <taxon>Bacteroidota</taxon>
        <taxon>Flavobacteriia</taxon>
        <taxon>Flavobacteriales</taxon>
        <taxon>Flavobacteriaceae</taxon>
        <taxon>Psychroserpens</taxon>
    </lineage>
</organism>
<dbReference type="PANTHER" id="PTHR11575">
    <property type="entry name" value="5'-NUCLEOTIDASE-RELATED"/>
    <property type="match status" value="1"/>
</dbReference>
<dbReference type="SUPFAM" id="SSF55816">
    <property type="entry name" value="5'-nucleotidase (syn. UDP-sugar hydrolase), C-terminal domain"/>
    <property type="match status" value="1"/>
</dbReference>
<dbReference type="Proteomes" id="UP000321938">
    <property type="component" value="Unassembled WGS sequence"/>
</dbReference>
<accession>A0A5C7BB46</accession>
<dbReference type="Pfam" id="PF02872">
    <property type="entry name" value="5_nucleotid_C"/>
    <property type="match status" value="1"/>
</dbReference>
<proteinExistence type="predicted"/>
<sequence>MNYKHVILLFSILILSACKKQDVYLNKIEGRQINISDSLKIDQNIEDFVKPYRKRVNADLDSVLAYAVDTYSKNDGDYNTAIGNMLADAVYEQSNPIFKSRTGETIDFVLLNHGGIRSIISKGDITTRTAYEVMPFDNSAVVVKLKGTQVKELVEYLAKGKRAHPISRLNIVLDADGNLKSATLDGTPLDFSKTYNVATNDYLYNGGDRMDFFKTNDSLYVLDYKVRNVLIDYFSKIDTLNPVIDNRFIKLKK</sequence>
<dbReference type="RefSeq" id="WP_028871848.1">
    <property type="nucleotide sequence ID" value="NZ_VOSB01000012.1"/>
</dbReference>
<reference evidence="2 3" key="1">
    <citation type="submission" date="2019-08" db="EMBL/GenBank/DDBJ databases">
        <title>Genome of Psychroserpens burtonensis ACAM 167.</title>
        <authorList>
            <person name="Bowman J.P."/>
        </authorList>
    </citation>
    <scope>NUCLEOTIDE SEQUENCE [LARGE SCALE GENOMIC DNA]</scope>
    <source>
        <strain evidence="2 3">ACAM 167</strain>
    </source>
</reference>
<protein>
    <recommendedName>
        <fullName evidence="1">5'-Nucleotidase C-terminal domain-containing protein</fullName>
    </recommendedName>
</protein>
<dbReference type="EMBL" id="VOSB01000012">
    <property type="protein sequence ID" value="TXE17443.1"/>
    <property type="molecule type" value="Genomic_DNA"/>
</dbReference>
<dbReference type="GO" id="GO:0009166">
    <property type="term" value="P:nucleotide catabolic process"/>
    <property type="evidence" value="ECO:0007669"/>
    <property type="project" value="InterPro"/>
</dbReference>
<evidence type="ECO:0000259" key="1">
    <source>
        <dbReference type="Pfam" id="PF02872"/>
    </source>
</evidence>
<dbReference type="STRING" id="1123037.GCA_000425305_01908"/>
<evidence type="ECO:0000313" key="3">
    <source>
        <dbReference type="Proteomes" id="UP000321938"/>
    </source>
</evidence>
<evidence type="ECO:0000313" key="2">
    <source>
        <dbReference type="EMBL" id="TXE17443.1"/>
    </source>
</evidence>